<name>A0ABU6F259_9ACTN</name>
<keyword evidence="4" id="KW-1185">Reference proteome</keyword>
<keyword evidence="2" id="KW-0560">Oxidoreductase</keyword>
<reference evidence="3 4" key="1">
    <citation type="submission" date="2022-10" db="EMBL/GenBank/DDBJ databases">
        <authorList>
            <person name="Xie J."/>
            <person name="Shen N."/>
        </authorList>
    </citation>
    <scope>NUCLEOTIDE SEQUENCE [LARGE SCALE GENOMIC DNA]</scope>
    <source>
        <strain evidence="3 4">YIM65594</strain>
    </source>
</reference>
<evidence type="ECO:0000313" key="3">
    <source>
        <dbReference type="EMBL" id="MEB8338094.1"/>
    </source>
</evidence>
<proteinExistence type="inferred from homology"/>
<dbReference type="EMBL" id="JAOZYC010000088">
    <property type="protein sequence ID" value="MEB8338094.1"/>
    <property type="molecule type" value="Genomic_DNA"/>
</dbReference>
<dbReference type="Pfam" id="PF13561">
    <property type="entry name" value="adh_short_C2"/>
    <property type="match status" value="1"/>
</dbReference>
<sequence>MVVISSGTTVTARPTGGLYAAGKAARDRLVRAAAKELGPRGITVNSVLPGATHTDALEAGASAERLAATRAQTPLGRLGEPDDIAAVVAFLVSQDGRWITGQTPHSGGGLL</sequence>
<dbReference type="RefSeq" id="WP_326015874.1">
    <property type="nucleotide sequence ID" value="NZ_JAOZYC010000088.1"/>
</dbReference>
<dbReference type="SUPFAM" id="SSF51735">
    <property type="entry name" value="NAD(P)-binding Rossmann-fold domains"/>
    <property type="match status" value="1"/>
</dbReference>
<organism evidence="3 4">
    <name type="scientific">Streptomyces endophyticus</name>
    <dbReference type="NCBI Taxonomy" id="714166"/>
    <lineage>
        <taxon>Bacteria</taxon>
        <taxon>Bacillati</taxon>
        <taxon>Actinomycetota</taxon>
        <taxon>Actinomycetes</taxon>
        <taxon>Kitasatosporales</taxon>
        <taxon>Streptomycetaceae</taxon>
        <taxon>Streptomyces</taxon>
    </lineage>
</organism>
<dbReference type="Gene3D" id="3.40.50.720">
    <property type="entry name" value="NAD(P)-binding Rossmann-like Domain"/>
    <property type="match status" value="1"/>
</dbReference>
<gene>
    <name evidence="3" type="ORF">OKJ99_11345</name>
</gene>
<evidence type="ECO:0000313" key="4">
    <source>
        <dbReference type="Proteomes" id="UP001354931"/>
    </source>
</evidence>
<protein>
    <submittedName>
        <fullName evidence="3">SDR family oxidoreductase</fullName>
    </submittedName>
</protein>
<evidence type="ECO:0000256" key="1">
    <source>
        <dbReference type="ARBA" id="ARBA00006484"/>
    </source>
</evidence>
<comment type="caution">
    <text evidence="3">The sequence shown here is derived from an EMBL/GenBank/DDBJ whole genome shotgun (WGS) entry which is preliminary data.</text>
</comment>
<comment type="similarity">
    <text evidence="1">Belongs to the short-chain dehydrogenases/reductases (SDR) family.</text>
</comment>
<dbReference type="InterPro" id="IPR002347">
    <property type="entry name" value="SDR_fam"/>
</dbReference>
<dbReference type="PANTHER" id="PTHR48107">
    <property type="entry name" value="NADPH-DEPENDENT ALDEHYDE REDUCTASE-LIKE PROTEIN, CHLOROPLASTIC-RELATED"/>
    <property type="match status" value="1"/>
</dbReference>
<evidence type="ECO:0000256" key="2">
    <source>
        <dbReference type="ARBA" id="ARBA00023002"/>
    </source>
</evidence>
<accession>A0ABU6F259</accession>
<dbReference type="PANTHER" id="PTHR48107:SF7">
    <property type="entry name" value="RE15974P"/>
    <property type="match status" value="1"/>
</dbReference>
<dbReference type="Proteomes" id="UP001354931">
    <property type="component" value="Unassembled WGS sequence"/>
</dbReference>
<dbReference type="InterPro" id="IPR036291">
    <property type="entry name" value="NAD(P)-bd_dom_sf"/>
</dbReference>